<evidence type="ECO:0000256" key="2">
    <source>
        <dbReference type="ARBA" id="ARBA00022723"/>
    </source>
</evidence>
<reference evidence="7 8" key="1">
    <citation type="journal article" date="2024" name="G3 (Bethesda)">
        <title>Genome assembly of Hibiscus sabdariffa L. provides insights into metabolisms of medicinal natural products.</title>
        <authorList>
            <person name="Kim T."/>
        </authorList>
    </citation>
    <scope>NUCLEOTIDE SEQUENCE [LARGE SCALE GENOMIC DNA]</scope>
    <source>
        <strain evidence="7">TK-2024</strain>
        <tissue evidence="7">Old leaves</tissue>
    </source>
</reference>
<protein>
    <recommendedName>
        <fullName evidence="6">FLZ-type domain-containing protein</fullName>
    </recommendedName>
</protein>
<keyword evidence="2" id="KW-0479">Metal-binding</keyword>
<dbReference type="EMBL" id="JBBPBN010000021">
    <property type="protein sequence ID" value="KAK9014164.1"/>
    <property type="molecule type" value="Genomic_DNA"/>
</dbReference>
<dbReference type="Pfam" id="PF04570">
    <property type="entry name" value="zf-FLZ"/>
    <property type="match status" value="1"/>
</dbReference>
<dbReference type="Proteomes" id="UP001396334">
    <property type="component" value="Unassembled WGS sequence"/>
</dbReference>
<feature type="domain" description="FLZ-type" evidence="6">
    <location>
        <begin position="77"/>
        <end position="121"/>
    </location>
</feature>
<dbReference type="PANTHER" id="PTHR47847">
    <property type="entry name" value="FCS-LIKE ZINC FINGER 17"/>
    <property type="match status" value="1"/>
</dbReference>
<gene>
    <name evidence="7" type="ORF">V6N11_005332</name>
</gene>
<feature type="zinc finger region" description="FLZ-type" evidence="4">
    <location>
        <begin position="77"/>
        <end position="121"/>
    </location>
</feature>
<proteinExistence type="inferred from homology"/>
<evidence type="ECO:0000256" key="4">
    <source>
        <dbReference type="PROSITE-ProRule" id="PRU01131"/>
    </source>
</evidence>
<evidence type="ECO:0000313" key="7">
    <source>
        <dbReference type="EMBL" id="KAK9014164.1"/>
    </source>
</evidence>
<sequence length="170" mass="19606">MAPKLGSPFKQQEEDNGGEEVIEKKSSSVVVGLRILTQIPQCRKSVVVVKPALKITLPVAYRGDFDVRLPPDNRDSCFLKSCHLCNRNLSLDKEVFMYRGDQGFCSIECRGRQIVLDEMKELELSSKRTIPSYRHCNTVSGRRETRLLMEDLRRRNKSPRRNQNHWTIVS</sequence>
<evidence type="ECO:0000256" key="3">
    <source>
        <dbReference type="ARBA" id="ARBA00022771"/>
    </source>
</evidence>
<feature type="region of interest" description="Disordered" evidence="5">
    <location>
        <begin position="1"/>
        <end position="21"/>
    </location>
</feature>
<keyword evidence="8" id="KW-1185">Reference proteome</keyword>
<dbReference type="PANTHER" id="PTHR47847:SF2">
    <property type="entry name" value="FCS-LIKE ZINC FINGER 17-RELATED"/>
    <property type="match status" value="1"/>
</dbReference>
<keyword evidence="3" id="KW-0862">Zinc</keyword>
<dbReference type="InterPro" id="IPR044181">
    <property type="entry name" value="FLZ17/18"/>
</dbReference>
<keyword evidence="3" id="KW-0863">Zinc-finger</keyword>
<evidence type="ECO:0000313" key="8">
    <source>
        <dbReference type="Proteomes" id="UP001396334"/>
    </source>
</evidence>
<accession>A0ABR2RN01</accession>
<organism evidence="7 8">
    <name type="scientific">Hibiscus sabdariffa</name>
    <name type="common">roselle</name>
    <dbReference type="NCBI Taxonomy" id="183260"/>
    <lineage>
        <taxon>Eukaryota</taxon>
        <taxon>Viridiplantae</taxon>
        <taxon>Streptophyta</taxon>
        <taxon>Embryophyta</taxon>
        <taxon>Tracheophyta</taxon>
        <taxon>Spermatophyta</taxon>
        <taxon>Magnoliopsida</taxon>
        <taxon>eudicotyledons</taxon>
        <taxon>Gunneridae</taxon>
        <taxon>Pentapetalae</taxon>
        <taxon>rosids</taxon>
        <taxon>malvids</taxon>
        <taxon>Malvales</taxon>
        <taxon>Malvaceae</taxon>
        <taxon>Malvoideae</taxon>
        <taxon>Hibiscus</taxon>
    </lineage>
</organism>
<evidence type="ECO:0000259" key="6">
    <source>
        <dbReference type="PROSITE" id="PS51795"/>
    </source>
</evidence>
<dbReference type="PROSITE" id="PS51795">
    <property type="entry name" value="ZF_FLZ"/>
    <property type="match status" value="1"/>
</dbReference>
<comment type="similarity">
    <text evidence="1">Belongs to the FLZ family.</text>
</comment>
<name>A0ABR2RN01_9ROSI</name>
<evidence type="ECO:0000256" key="1">
    <source>
        <dbReference type="ARBA" id="ARBA00009374"/>
    </source>
</evidence>
<evidence type="ECO:0000256" key="5">
    <source>
        <dbReference type="SAM" id="MobiDB-lite"/>
    </source>
</evidence>
<dbReference type="InterPro" id="IPR007650">
    <property type="entry name" value="Zf-FLZ_dom"/>
</dbReference>
<comment type="caution">
    <text evidence="7">The sequence shown here is derived from an EMBL/GenBank/DDBJ whole genome shotgun (WGS) entry which is preliminary data.</text>
</comment>